<keyword evidence="2" id="KW-1185">Reference proteome</keyword>
<reference evidence="1 2" key="1">
    <citation type="submission" date="2015-10" db="EMBL/GenBank/DDBJ databases">
        <title>Genome analyses suggest a sexual origin of heterokaryosis in a supposedly ancient asexual fungus.</title>
        <authorList>
            <person name="Ropars J."/>
            <person name="Sedzielewska K."/>
            <person name="Noel J."/>
            <person name="Charron P."/>
            <person name="Farinelli L."/>
            <person name="Marton T."/>
            <person name="Kruger M."/>
            <person name="Pelin A."/>
            <person name="Brachmann A."/>
            <person name="Corradi N."/>
        </authorList>
    </citation>
    <scope>NUCLEOTIDE SEQUENCE [LARGE SCALE GENOMIC DNA]</scope>
    <source>
        <strain evidence="1 2">A4</strain>
    </source>
</reference>
<evidence type="ECO:0000313" key="1">
    <source>
        <dbReference type="EMBL" id="PKY54856.1"/>
    </source>
</evidence>
<protein>
    <submittedName>
        <fullName evidence="1">Uncharacterized protein</fullName>
    </submittedName>
</protein>
<accession>A0A2I1H7K3</accession>
<proteinExistence type="predicted"/>
<organism evidence="1 2">
    <name type="scientific">Rhizophagus irregularis</name>
    <dbReference type="NCBI Taxonomy" id="588596"/>
    <lineage>
        <taxon>Eukaryota</taxon>
        <taxon>Fungi</taxon>
        <taxon>Fungi incertae sedis</taxon>
        <taxon>Mucoromycota</taxon>
        <taxon>Glomeromycotina</taxon>
        <taxon>Glomeromycetes</taxon>
        <taxon>Glomerales</taxon>
        <taxon>Glomeraceae</taxon>
        <taxon>Rhizophagus</taxon>
    </lineage>
</organism>
<evidence type="ECO:0000313" key="2">
    <source>
        <dbReference type="Proteomes" id="UP000234323"/>
    </source>
</evidence>
<dbReference type="VEuPathDB" id="FungiDB:FUN_008015"/>
<comment type="caution">
    <text evidence="1">The sequence shown here is derived from an EMBL/GenBank/DDBJ whole genome shotgun (WGS) entry which is preliminary data.</text>
</comment>
<dbReference type="VEuPathDB" id="FungiDB:RhiirFUN_008339"/>
<dbReference type="Proteomes" id="UP000234323">
    <property type="component" value="Unassembled WGS sequence"/>
</dbReference>
<dbReference type="AlphaFoldDB" id="A0A2I1H7K3"/>
<sequence length="85" mass="10113">MRWIKTESSIDPSIMEGNWDKDDIDNLEVEICSFPMIGRDLEDVEKRKIYTHAQIFIKRNKFITKGIDNWMSKKAKVYLELESDD</sequence>
<dbReference type="VEuPathDB" id="FungiDB:RhiirA1_533142"/>
<feature type="non-terminal residue" evidence="1">
    <location>
        <position position="85"/>
    </location>
</feature>
<gene>
    <name evidence="1" type="ORF">RhiirA4_410132</name>
</gene>
<dbReference type="EMBL" id="LLXI01001705">
    <property type="protein sequence ID" value="PKY54856.1"/>
    <property type="molecule type" value="Genomic_DNA"/>
</dbReference>
<name>A0A2I1H7K3_9GLOM</name>